<dbReference type="Pfam" id="PF08352">
    <property type="entry name" value="oligo_HPY"/>
    <property type="match status" value="1"/>
</dbReference>
<dbReference type="PROSITE" id="PS00211">
    <property type="entry name" value="ABC_TRANSPORTER_1"/>
    <property type="match status" value="1"/>
</dbReference>
<keyword evidence="7" id="KW-1278">Translocase</keyword>
<dbReference type="EMBL" id="JAHEAC010000045">
    <property type="protein sequence ID" value="MBX8644216.1"/>
    <property type="molecule type" value="Genomic_DNA"/>
</dbReference>
<dbReference type="InterPro" id="IPR017871">
    <property type="entry name" value="ABC_transporter-like_CS"/>
</dbReference>
<evidence type="ECO:0000256" key="6">
    <source>
        <dbReference type="ARBA" id="ARBA00022840"/>
    </source>
</evidence>
<evidence type="ECO:0000256" key="1">
    <source>
        <dbReference type="ARBA" id="ARBA00004370"/>
    </source>
</evidence>
<dbReference type="GO" id="GO:0015833">
    <property type="term" value="P:peptide transport"/>
    <property type="evidence" value="ECO:0007669"/>
    <property type="project" value="InterPro"/>
</dbReference>
<evidence type="ECO:0000313" key="10">
    <source>
        <dbReference type="EMBL" id="MBX8631626.1"/>
    </source>
</evidence>
<evidence type="ECO:0000313" key="11">
    <source>
        <dbReference type="EMBL" id="MBX8644216.1"/>
    </source>
</evidence>
<dbReference type="Gene3D" id="3.40.50.300">
    <property type="entry name" value="P-loop containing nucleotide triphosphate hydrolases"/>
    <property type="match status" value="1"/>
</dbReference>
<dbReference type="GO" id="GO:0016020">
    <property type="term" value="C:membrane"/>
    <property type="evidence" value="ECO:0007669"/>
    <property type="project" value="UniProtKB-SubCell"/>
</dbReference>
<dbReference type="GO" id="GO:0005524">
    <property type="term" value="F:ATP binding"/>
    <property type="evidence" value="ECO:0007669"/>
    <property type="project" value="UniProtKB-KW"/>
</dbReference>
<evidence type="ECO:0000256" key="3">
    <source>
        <dbReference type="ARBA" id="ARBA00022475"/>
    </source>
</evidence>
<dbReference type="GO" id="GO:0016887">
    <property type="term" value="F:ATP hydrolysis activity"/>
    <property type="evidence" value="ECO:0007669"/>
    <property type="project" value="InterPro"/>
</dbReference>
<dbReference type="SUPFAM" id="SSF52540">
    <property type="entry name" value="P-loop containing nucleoside triphosphate hydrolases"/>
    <property type="match status" value="1"/>
</dbReference>
<dbReference type="InterPro" id="IPR013563">
    <property type="entry name" value="Oligopep_ABC_C"/>
</dbReference>
<dbReference type="NCBIfam" id="TIGR01727">
    <property type="entry name" value="oligo_HPY"/>
    <property type="match status" value="1"/>
</dbReference>
<evidence type="ECO:0000259" key="9">
    <source>
        <dbReference type="PROSITE" id="PS50893"/>
    </source>
</evidence>
<comment type="subcellular location">
    <subcellularLocation>
        <location evidence="1">Membrane</location>
    </subcellularLocation>
</comment>
<dbReference type="AlphaFoldDB" id="A0A8J8CGD0"/>
<keyword evidence="2" id="KW-0813">Transport</keyword>
<dbReference type="InterPro" id="IPR050388">
    <property type="entry name" value="ABC_Ni/Peptide_Import"/>
</dbReference>
<dbReference type="PANTHER" id="PTHR43297:SF14">
    <property type="entry name" value="ATPASE AAA-TYPE CORE DOMAIN-CONTAINING PROTEIN"/>
    <property type="match status" value="1"/>
</dbReference>
<comment type="caution">
    <text evidence="11">The sequence shown here is derived from an EMBL/GenBank/DDBJ whole genome shotgun (WGS) entry which is preliminary data.</text>
</comment>
<name>A0A8J8CGD0_9ARCH</name>
<dbReference type="Proteomes" id="UP000716004">
    <property type="component" value="Unassembled WGS sequence"/>
</dbReference>
<dbReference type="InterPro" id="IPR027417">
    <property type="entry name" value="P-loop_NTPase"/>
</dbReference>
<evidence type="ECO:0000313" key="12">
    <source>
        <dbReference type="Proteomes" id="UP000750197"/>
    </source>
</evidence>
<dbReference type="InterPro" id="IPR003439">
    <property type="entry name" value="ABC_transporter-like_ATP-bd"/>
</dbReference>
<organism evidence="11 12">
    <name type="scientific">Candidatus Sysuiplasma superficiale</name>
    <dbReference type="NCBI Taxonomy" id="2823368"/>
    <lineage>
        <taxon>Archaea</taxon>
        <taxon>Methanobacteriati</taxon>
        <taxon>Thermoplasmatota</taxon>
        <taxon>Thermoplasmata</taxon>
        <taxon>Candidatus Sysuiplasmatales</taxon>
        <taxon>Candidatus Sysuiplasmataceae</taxon>
        <taxon>Candidatus Sysuiplasma</taxon>
    </lineage>
</organism>
<dbReference type="EMBL" id="JAGVSJ010000006">
    <property type="protein sequence ID" value="MBX8631626.1"/>
    <property type="molecule type" value="Genomic_DNA"/>
</dbReference>
<keyword evidence="6 11" id="KW-0067">ATP-binding</keyword>
<evidence type="ECO:0000256" key="2">
    <source>
        <dbReference type="ARBA" id="ARBA00022448"/>
    </source>
</evidence>
<proteinExistence type="predicted"/>
<sequence>MLSISRFVKDQRQQIQIYDIIVSRGQKLSRRVSEAVQIARIGSLSKQAKTILELEKKLDQLMKRERNEILLGSDLNLLNSISAEVRRTRRIIALHRLNLVARREADRSIRAETSVWVEELLKQVSIPDAHKILSSYPHELSGGMQQRVMIAMALSCNPSLLIADEPTTALDVTIQAQILDLMRKLKKTSNASILLITHDLGVISEICDRVAVMYAGLVVESGTVREIFRNPLHPYTKGLLSAIPRLDMPGKKLSSISGSVPNLLRPPSGCRFHPRCPFVMDICRTTVPATIEVTAGHSVACFLFGGDSGKQ</sequence>
<dbReference type="PROSITE" id="PS50893">
    <property type="entry name" value="ABC_TRANSPORTER_2"/>
    <property type="match status" value="1"/>
</dbReference>
<gene>
    <name evidence="10" type="ORF">J9259_03770</name>
    <name evidence="11" type="ORF">KIY12_05785</name>
</gene>
<keyword evidence="4" id="KW-0997">Cell inner membrane</keyword>
<dbReference type="PANTHER" id="PTHR43297">
    <property type="entry name" value="OLIGOPEPTIDE TRANSPORT ATP-BINDING PROTEIN APPD"/>
    <property type="match status" value="1"/>
</dbReference>
<protein>
    <submittedName>
        <fullName evidence="11">ATP-binding cassette domain-containing protein</fullName>
    </submittedName>
</protein>
<evidence type="ECO:0000256" key="7">
    <source>
        <dbReference type="ARBA" id="ARBA00022967"/>
    </source>
</evidence>
<dbReference type="Pfam" id="PF00005">
    <property type="entry name" value="ABC_tran"/>
    <property type="match status" value="1"/>
</dbReference>
<evidence type="ECO:0000256" key="5">
    <source>
        <dbReference type="ARBA" id="ARBA00022741"/>
    </source>
</evidence>
<feature type="domain" description="ABC transporter" evidence="9">
    <location>
        <begin position="2"/>
        <end position="240"/>
    </location>
</feature>
<reference evidence="11" key="1">
    <citation type="submission" date="2021-05" db="EMBL/GenBank/DDBJ databases">
        <title>Genomic insights into ecological role and evolution of a novel Thermoplasmata order Candidatus Sysuiplasmatales.</title>
        <authorList>
            <person name="Yuan Y."/>
        </authorList>
    </citation>
    <scope>NUCLEOTIDE SEQUENCE</scope>
    <source>
        <strain evidence="11">TUT19-bin139</strain>
        <strain evidence="10">YP2-bin.285</strain>
    </source>
</reference>
<dbReference type="Proteomes" id="UP000750197">
    <property type="component" value="Unassembled WGS sequence"/>
</dbReference>
<keyword evidence="5" id="KW-0547">Nucleotide-binding</keyword>
<evidence type="ECO:0000256" key="4">
    <source>
        <dbReference type="ARBA" id="ARBA00022519"/>
    </source>
</evidence>
<keyword evidence="8" id="KW-0472">Membrane</keyword>
<accession>A0A8J8CGD0</accession>
<keyword evidence="3" id="KW-1003">Cell membrane</keyword>
<evidence type="ECO:0000256" key="8">
    <source>
        <dbReference type="ARBA" id="ARBA00023136"/>
    </source>
</evidence>